<keyword evidence="2" id="KW-1185">Reference proteome</keyword>
<organism evidence="1 2">
    <name type="scientific">Thelohanellus kitauei</name>
    <name type="common">Myxosporean</name>
    <dbReference type="NCBI Taxonomy" id="669202"/>
    <lineage>
        <taxon>Eukaryota</taxon>
        <taxon>Metazoa</taxon>
        <taxon>Cnidaria</taxon>
        <taxon>Myxozoa</taxon>
        <taxon>Myxosporea</taxon>
        <taxon>Bivalvulida</taxon>
        <taxon>Platysporina</taxon>
        <taxon>Myxobolidae</taxon>
        <taxon>Thelohanellus</taxon>
    </lineage>
</organism>
<comment type="caution">
    <text evidence="1">The sequence shown here is derived from an EMBL/GenBank/DDBJ whole genome shotgun (WGS) entry which is preliminary data.</text>
</comment>
<accession>A0A0C2NG94</accession>
<evidence type="ECO:0000313" key="1">
    <source>
        <dbReference type="EMBL" id="KII73027.1"/>
    </source>
</evidence>
<proteinExistence type="predicted"/>
<gene>
    <name evidence="1" type="ORF">RF11_13586</name>
</gene>
<evidence type="ECO:0000313" key="2">
    <source>
        <dbReference type="Proteomes" id="UP000031668"/>
    </source>
</evidence>
<sequence length="119" mass="13635">MAETHFPTISMFSWARLDGAYLIRRISKTSQIWEKWALYQLEMLREMGYNLPANECQSGNVALDGNGRGLVFSRCVSCTTLTAYRRVPNPSTAVKVHRYRRIRSRPKVCTPPAVGEKLR</sequence>
<reference evidence="1 2" key="1">
    <citation type="journal article" date="2014" name="Genome Biol. Evol.">
        <title>The genome of the myxosporean Thelohanellus kitauei shows adaptations to nutrient acquisition within its fish host.</title>
        <authorList>
            <person name="Yang Y."/>
            <person name="Xiong J."/>
            <person name="Zhou Z."/>
            <person name="Huo F."/>
            <person name="Miao W."/>
            <person name="Ran C."/>
            <person name="Liu Y."/>
            <person name="Zhang J."/>
            <person name="Feng J."/>
            <person name="Wang M."/>
            <person name="Wang M."/>
            <person name="Wang L."/>
            <person name="Yao B."/>
        </authorList>
    </citation>
    <scope>NUCLEOTIDE SEQUENCE [LARGE SCALE GENOMIC DNA]</scope>
    <source>
        <strain evidence="1">Wuqing</strain>
    </source>
</reference>
<dbReference type="Proteomes" id="UP000031668">
    <property type="component" value="Unassembled WGS sequence"/>
</dbReference>
<protein>
    <submittedName>
        <fullName evidence="1">Uncharacterized protein</fullName>
    </submittedName>
</protein>
<dbReference type="EMBL" id="JWZT01001032">
    <property type="protein sequence ID" value="KII73027.1"/>
    <property type="molecule type" value="Genomic_DNA"/>
</dbReference>
<name>A0A0C2NG94_THEKT</name>
<dbReference type="AlphaFoldDB" id="A0A0C2NG94"/>